<dbReference type="PANTHER" id="PTHR30146:SF148">
    <property type="entry name" value="HTH-TYPE TRANSCRIPTIONAL REPRESSOR PURR-RELATED"/>
    <property type="match status" value="1"/>
</dbReference>
<evidence type="ECO:0000256" key="1">
    <source>
        <dbReference type="ARBA" id="ARBA00022491"/>
    </source>
</evidence>
<dbReference type="PROSITE" id="PS50932">
    <property type="entry name" value="HTH_LACI_2"/>
    <property type="match status" value="1"/>
</dbReference>
<dbReference type="InterPro" id="IPR001761">
    <property type="entry name" value="Peripla_BP/Lac1_sug-bd_dom"/>
</dbReference>
<keyword evidence="8" id="KW-1185">Reference proteome</keyword>
<keyword evidence="2" id="KW-0805">Transcription regulation</keyword>
<evidence type="ECO:0000256" key="4">
    <source>
        <dbReference type="ARBA" id="ARBA00023163"/>
    </source>
</evidence>
<evidence type="ECO:0000313" key="7">
    <source>
        <dbReference type="EMBL" id="QDR82832.1"/>
    </source>
</evidence>
<gene>
    <name evidence="7" type="primary">kdgR_4</name>
    <name evidence="7" type="ORF">SPTER_42710</name>
</gene>
<dbReference type="PROSITE" id="PS00356">
    <property type="entry name" value="HTH_LACI_1"/>
    <property type="match status" value="1"/>
</dbReference>
<evidence type="ECO:0000259" key="5">
    <source>
        <dbReference type="PROSITE" id="PS50932"/>
    </source>
</evidence>
<dbReference type="Pfam" id="PF00532">
    <property type="entry name" value="Peripla_BP_1"/>
    <property type="match status" value="1"/>
</dbReference>
<dbReference type="GO" id="GO:0000976">
    <property type="term" value="F:transcription cis-regulatory region binding"/>
    <property type="evidence" value="ECO:0007669"/>
    <property type="project" value="TreeGrafter"/>
</dbReference>
<dbReference type="Gene3D" id="3.40.50.2300">
    <property type="match status" value="2"/>
</dbReference>
<feature type="domain" description="HTH cro/C1-type" evidence="6">
    <location>
        <begin position="4"/>
        <end position="48"/>
    </location>
</feature>
<feature type="domain" description="HTH lacI-type" evidence="5">
    <location>
        <begin position="3"/>
        <end position="58"/>
    </location>
</feature>
<dbReference type="InterPro" id="IPR010982">
    <property type="entry name" value="Lambda_DNA-bd_dom_sf"/>
</dbReference>
<dbReference type="SUPFAM" id="SSF53822">
    <property type="entry name" value="Periplasmic binding protein-like I"/>
    <property type="match status" value="1"/>
</dbReference>
<sequence>MPVTIAEVARRAGVSKSTISRYLNGMYEHMGADTQERIAQVIAELDYRPNTLARGLKQKRTHTIGAIVANILNPFSTSIIRGIEDTLQEAGFNLILCNADDDPAKERDYVNMLVDKQIDGLIINTTGCNNPLIAQVNQQTPVVLIDRKAPEINIDTVTVDSACGVRQAIDHMVSVGHRRIAMVTLPYDHISPRLERVQAYQAALAGHRLPFREEWLIRTGGDETEVAAKLQALVGAGSHENSPTAIFCANNLITMSVVRALKKMRVAIPDKVSVLGFDDWDWAELIEPPITVVAQPVYAMGNKAAMMLIKRLKAPRMPKKPAIVMFQPELLKRKSCGEQEAE</sequence>
<evidence type="ECO:0000256" key="2">
    <source>
        <dbReference type="ARBA" id="ARBA00023015"/>
    </source>
</evidence>
<evidence type="ECO:0000259" key="6">
    <source>
        <dbReference type="PROSITE" id="PS50943"/>
    </source>
</evidence>
<dbReference type="SMART" id="SM00354">
    <property type="entry name" value="HTH_LACI"/>
    <property type="match status" value="1"/>
</dbReference>
<dbReference type="PANTHER" id="PTHR30146">
    <property type="entry name" value="LACI-RELATED TRANSCRIPTIONAL REPRESSOR"/>
    <property type="match status" value="1"/>
</dbReference>
<reference evidence="7 8" key="1">
    <citation type="submission" date="2019-02" db="EMBL/GenBank/DDBJ databases">
        <title>Closed genome of Sporomusa termitida DSM 4440.</title>
        <authorList>
            <person name="Poehlein A."/>
            <person name="Daniel R."/>
        </authorList>
    </citation>
    <scope>NUCLEOTIDE SEQUENCE [LARGE SCALE GENOMIC DNA]</scope>
    <source>
        <strain evidence="7 8">DSM 4440</strain>
    </source>
</reference>
<dbReference type="PRINTS" id="PR00036">
    <property type="entry name" value="HTHLACI"/>
</dbReference>
<dbReference type="KEGG" id="sted:SPTER_42710"/>
<keyword evidence="4" id="KW-0804">Transcription</keyword>
<name>A0A517DZQ2_9FIRM</name>
<dbReference type="PROSITE" id="PS50943">
    <property type="entry name" value="HTH_CROC1"/>
    <property type="match status" value="1"/>
</dbReference>
<proteinExistence type="predicted"/>
<dbReference type="CDD" id="cd01392">
    <property type="entry name" value="HTH_LacI"/>
    <property type="match status" value="1"/>
</dbReference>
<dbReference type="InterPro" id="IPR000843">
    <property type="entry name" value="HTH_LacI"/>
</dbReference>
<dbReference type="InterPro" id="IPR028082">
    <property type="entry name" value="Peripla_BP_I"/>
</dbReference>
<dbReference type="AlphaFoldDB" id="A0A517DZQ2"/>
<dbReference type="Proteomes" id="UP000320776">
    <property type="component" value="Chromosome"/>
</dbReference>
<evidence type="ECO:0000256" key="3">
    <source>
        <dbReference type="ARBA" id="ARBA00023125"/>
    </source>
</evidence>
<accession>A0A517DZQ2</accession>
<dbReference type="OrthoDB" id="3180992at2"/>
<protein>
    <submittedName>
        <fullName evidence="7">HTH-type transcriptional regulator KdgR</fullName>
    </submittedName>
</protein>
<keyword evidence="1" id="KW-0678">Repressor</keyword>
<organism evidence="7 8">
    <name type="scientific">Sporomusa termitida</name>
    <dbReference type="NCBI Taxonomy" id="2377"/>
    <lineage>
        <taxon>Bacteria</taxon>
        <taxon>Bacillati</taxon>
        <taxon>Bacillota</taxon>
        <taxon>Negativicutes</taxon>
        <taxon>Selenomonadales</taxon>
        <taxon>Sporomusaceae</taxon>
        <taxon>Sporomusa</taxon>
    </lineage>
</organism>
<dbReference type="CDD" id="cd19977">
    <property type="entry name" value="PBP1_EndR-like"/>
    <property type="match status" value="1"/>
</dbReference>
<dbReference type="InterPro" id="IPR001387">
    <property type="entry name" value="Cro/C1-type_HTH"/>
</dbReference>
<dbReference type="Pfam" id="PF00356">
    <property type="entry name" value="LacI"/>
    <property type="match status" value="1"/>
</dbReference>
<dbReference type="SUPFAM" id="SSF47413">
    <property type="entry name" value="lambda repressor-like DNA-binding domains"/>
    <property type="match status" value="1"/>
</dbReference>
<evidence type="ECO:0000313" key="8">
    <source>
        <dbReference type="Proteomes" id="UP000320776"/>
    </source>
</evidence>
<dbReference type="GO" id="GO:0003700">
    <property type="term" value="F:DNA-binding transcription factor activity"/>
    <property type="evidence" value="ECO:0007669"/>
    <property type="project" value="TreeGrafter"/>
</dbReference>
<keyword evidence="3" id="KW-0238">DNA-binding</keyword>
<dbReference type="RefSeq" id="WP_144352179.1">
    <property type="nucleotide sequence ID" value="NZ_CP036259.1"/>
</dbReference>
<dbReference type="EMBL" id="CP036259">
    <property type="protein sequence ID" value="QDR82832.1"/>
    <property type="molecule type" value="Genomic_DNA"/>
</dbReference>
<dbReference type="Gene3D" id="1.10.260.40">
    <property type="entry name" value="lambda repressor-like DNA-binding domains"/>
    <property type="match status" value="1"/>
</dbReference>